<feature type="binding site" evidence="2">
    <location>
        <position position="42"/>
    </location>
    <ligand>
        <name>substrate</name>
    </ligand>
</feature>
<dbReference type="GO" id="GO:0043456">
    <property type="term" value="P:regulation of pentose-phosphate shunt"/>
    <property type="evidence" value="ECO:0007669"/>
    <property type="project" value="TreeGrafter"/>
</dbReference>
<dbReference type="PANTHER" id="PTHR46517:SF1">
    <property type="entry name" value="FRUCTOSE-2,6-BISPHOSPHATASE TIGAR"/>
    <property type="match status" value="1"/>
</dbReference>
<dbReference type="InterPro" id="IPR013078">
    <property type="entry name" value="His_Pase_superF_clade-1"/>
</dbReference>
<protein>
    <submittedName>
        <fullName evidence="3">Alpha-ribazole phosphatase</fullName>
    </submittedName>
</protein>
<dbReference type="Proteomes" id="UP000051248">
    <property type="component" value="Unassembled WGS sequence"/>
</dbReference>
<dbReference type="InterPro" id="IPR051695">
    <property type="entry name" value="Phosphoglycerate_Mutase"/>
</dbReference>
<dbReference type="InterPro" id="IPR029033">
    <property type="entry name" value="His_PPase_superfam"/>
</dbReference>
<name>A0A0R1KG52_9LACO</name>
<dbReference type="STRING" id="1423775.FD03_GL001232"/>
<comment type="caution">
    <text evidence="3">The sequence shown here is derived from an EMBL/GenBank/DDBJ whole genome shotgun (WGS) entry which is preliminary data.</text>
</comment>
<dbReference type="Gene3D" id="3.40.50.1240">
    <property type="entry name" value="Phosphoglycerate mutase-like"/>
    <property type="match status" value="1"/>
</dbReference>
<proteinExistence type="predicted"/>
<dbReference type="CDD" id="cd07067">
    <property type="entry name" value="HP_PGM_like"/>
    <property type="match status" value="1"/>
</dbReference>
<dbReference type="GO" id="GO:0005829">
    <property type="term" value="C:cytosol"/>
    <property type="evidence" value="ECO:0007669"/>
    <property type="project" value="TreeGrafter"/>
</dbReference>
<gene>
    <name evidence="3" type="ORF">FD03_GL001232</name>
</gene>
<dbReference type="eggNOG" id="COG0406">
    <property type="taxonomic scope" value="Bacteria"/>
</dbReference>
<evidence type="ECO:0000256" key="1">
    <source>
        <dbReference type="ARBA" id="ARBA00022801"/>
    </source>
</evidence>
<keyword evidence="1" id="KW-0378">Hydrolase</keyword>
<dbReference type="PATRIC" id="fig|1423775.4.peg.1263"/>
<sequence>MSKMQGWSDTPLTDKGVEDLKKTGEYLKNTHFDALYSSDLKRAMDTAKILESKNEVSKLNLKTSRNFREIFFGSFEGLNNIDTWKDIGRNYGINNQNNIIKKYSIDFARNAMKDADPFHYAENADELNTRMNDGFRQLLRENEIDSRILVVTHGTFIKTMMLKFYDKDMDPADAYPENGSVLKANLSNDGIKILEFNIKGS</sequence>
<evidence type="ECO:0000256" key="2">
    <source>
        <dbReference type="PIRSR" id="PIRSR613078-2"/>
    </source>
</evidence>
<dbReference type="PANTHER" id="PTHR46517">
    <property type="entry name" value="FRUCTOSE-2,6-BISPHOSPHATASE TIGAR"/>
    <property type="match status" value="1"/>
</dbReference>
<dbReference type="GO" id="GO:0004331">
    <property type="term" value="F:fructose-2,6-bisphosphate 2-phosphatase activity"/>
    <property type="evidence" value="ECO:0007669"/>
    <property type="project" value="TreeGrafter"/>
</dbReference>
<organism evidence="3 4">
    <name type="scientific">Companilactobacillus nodensis DSM 19682 = JCM 14932 = NBRC 107160</name>
    <dbReference type="NCBI Taxonomy" id="1423775"/>
    <lineage>
        <taxon>Bacteria</taxon>
        <taxon>Bacillati</taxon>
        <taxon>Bacillota</taxon>
        <taxon>Bacilli</taxon>
        <taxon>Lactobacillales</taxon>
        <taxon>Lactobacillaceae</taxon>
        <taxon>Companilactobacillus</taxon>
    </lineage>
</organism>
<dbReference type="AlphaFoldDB" id="A0A0R1KG52"/>
<dbReference type="Pfam" id="PF00300">
    <property type="entry name" value="His_Phos_1"/>
    <property type="match status" value="1"/>
</dbReference>
<evidence type="ECO:0000313" key="3">
    <source>
        <dbReference type="EMBL" id="KRK78874.1"/>
    </source>
</evidence>
<keyword evidence="4" id="KW-1185">Reference proteome</keyword>
<dbReference type="EMBL" id="AZDZ01000019">
    <property type="protein sequence ID" value="KRK78874.1"/>
    <property type="molecule type" value="Genomic_DNA"/>
</dbReference>
<reference evidence="3 4" key="1">
    <citation type="journal article" date="2015" name="Genome Announc.">
        <title>Expanding the biotechnology potential of lactobacilli through comparative genomics of 213 strains and associated genera.</title>
        <authorList>
            <person name="Sun Z."/>
            <person name="Harris H.M."/>
            <person name="McCann A."/>
            <person name="Guo C."/>
            <person name="Argimon S."/>
            <person name="Zhang W."/>
            <person name="Yang X."/>
            <person name="Jeffery I.B."/>
            <person name="Cooney J.C."/>
            <person name="Kagawa T.F."/>
            <person name="Liu W."/>
            <person name="Song Y."/>
            <person name="Salvetti E."/>
            <person name="Wrobel A."/>
            <person name="Rasinkangas P."/>
            <person name="Parkhill J."/>
            <person name="Rea M.C."/>
            <person name="O'Sullivan O."/>
            <person name="Ritari J."/>
            <person name="Douillard F.P."/>
            <person name="Paul Ross R."/>
            <person name="Yang R."/>
            <person name="Briner A.E."/>
            <person name="Felis G.E."/>
            <person name="de Vos W.M."/>
            <person name="Barrangou R."/>
            <person name="Klaenhammer T.R."/>
            <person name="Caufield P.W."/>
            <person name="Cui Y."/>
            <person name="Zhang H."/>
            <person name="O'Toole P.W."/>
        </authorList>
    </citation>
    <scope>NUCLEOTIDE SEQUENCE [LARGE SCALE GENOMIC DNA]</scope>
    <source>
        <strain evidence="3 4">DSM 19682</strain>
    </source>
</reference>
<evidence type="ECO:0000313" key="4">
    <source>
        <dbReference type="Proteomes" id="UP000051248"/>
    </source>
</evidence>
<dbReference type="GO" id="GO:0045820">
    <property type="term" value="P:negative regulation of glycolytic process"/>
    <property type="evidence" value="ECO:0007669"/>
    <property type="project" value="TreeGrafter"/>
</dbReference>
<accession>A0A0R1KG52</accession>
<dbReference type="SUPFAM" id="SSF53254">
    <property type="entry name" value="Phosphoglycerate mutase-like"/>
    <property type="match status" value="1"/>
</dbReference>